<keyword evidence="3" id="KW-1185">Reference proteome</keyword>
<organism evidence="2 3">
    <name type="scientific">Corchorus capsularis</name>
    <name type="common">Jute</name>
    <dbReference type="NCBI Taxonomy" id="210143"/>
    <lineage>
        <taxon>Eukaryota</taxon>
        <taxon>Viridiplantae</taxon>
        <taxon>Streptophyta</taxon>
        <taxon>Embryophyta</taxon>
        <taxon>Tracheophyta</taxon>
        <taxon>Spermatophyta</taxon>
        <taxon>Magnoliopsida</taxon>
        <taxon>eudicotyledons</taxon>
        <taxon>Gunneridae</taxon>
        <taxon>Pentapetalae</taxon>
        <taxon>rosids</taxon>
        <taxon>malvids</taxon>
        <taxon>Malvales</taxon>
        <taxon>Malvaceae</taxon>
        <taxon>Grewioideae</taxon>
        <taxon>Apeibeae</taxon>
        <taxon>Corchorus</taxon>
    </lineage>
</organism>
<name>A0A1R3H536_COCAP</name>
<dbReference type="AlphaFoldDB" id="A0A1R3H536"/>
<protein>
    <submittedName>
        <fullName evidence="2">Uncharacterized protein</fullName>
    </submittedName>
</protein>
<dbReference type="EMBL" id="AWWV01012638">
    <property type="protein sequence ID" value="OMO65380.1"/>
    <property type="molecule type" value="Genomic_DNA"/>
</dbReference>
<dbReference type="Gramene" id="OMO65380">
    <property type="protein sequence ID" value="OMO65380"/>
    <property type="gene ID" value="CCACVL1_21540"/>
</dbReference>
<evidence type="ECO:0000256" key="1">
    <source>
        <dbReference type="SAM" id="MobiDB-lite"/>
    </source>
</evidence>
<reference evidence="2 3" key="1">
    <citation type="submission" date="2013-09" db="EMBL/GenBank/DDBJ databases">
        <title>Corchorus capsularis genome sequencing.</title>
        <authorList>
            <person name="Alam M."/>
            <person name="Haque M.S."/>
            <person name="Islam M.S."/>
            <person name="Emdad E.M."/>
            <person name="Islam M.M."/>
            <person name="Ahmed B."/>
            <person name="Halim A."/>
            <person name="Hossen Q.M.M."/>
            <person name="Hossain M.Z."/>
            <person name="Ahmed R."/>
            <person name="Khan M.M."/>
            <person name="Islam R."/>
            <person name="Rashid M.M."/>
            <person name="Khan S.A."/>
            <person name="Rahman M.S."/>
            <person name="Alam M."/>
        </authorList>
    </citation>
    <scope>NUCLEOTIDE SEQUENCE [LARGE SCALE GENOMIC DNA]</scope>
    <source>
        <strain evidence="3">cv. CVL-1</strain>
        <tissue evidence="2">Whole seedling</tissue>
    </source>
</reference>
<evidence type="ECO:0000313" key="3">
    <source>
        <dbReference type="Proteomes" id="UP000188268"/>
    </source>
</evidence>
<feature type="region of interest" description="Disordered" evidence="1">
    <location>
        <begin position="1"/>
        <end position="21"/>
    </location>
</feature>
<proteinExistence type="predicted"/>
<gene>
    <name evidence="2" type="ORF">CCACVL1_21540</name>
</gene>
<accession>A0A1R3H536</accession>
<comment type="caution">
    <text evidence="2">The sequence shown here is derived from an EMBL/GenBank/DDBJ whole genome shotgun (WGS) entry which is preliminary data.</text>
</comment>
<sequence>MVKRKGVWAAAQKEGVERGEG</sequence>
<dbReference type="Proteomes" id="UP000188268">
    <property type="component" value="Unassembled WGS sequence"/>
</dbReference>
<evidence type="ECO:0000313" key="2">
    <source>
        <dbReference type="EMBL" id="OMO65380.1"/>
    </source>
</evidence>